<accession>A0A0C2MF34</accession>
<keyword evidence="6" id="KW-0408">Iron</keyword>
<comment type="cofactor">
    <cofactor evidence="1">
        <name>L-ascorbate</name>
        <dbReference type="ChEBI" id="CHEBI:38290"/>
    </cofactor>
</comment>
<protein>
    <submittedName>
        <fullName evidence="8">Prolyl 4-hydroxylase subunit alpha-1</fullName>
    </submittedName>
</protein>
<dbReference type="EMBL" id="JWZT01005673">
    <property type="protein sequence ID" value="KII60356.1"/>
    <property type="molecule type" value="Genomic_DNA"/>
</dbReference>
<dbReference type="InterPro" id="IPR045054">
    <property type="entry name" value="P4HA-like"/>
</dbReference>
<dbReference type="PANTHER" id="PTHR10869">
    <property type="entry name" value="PROLYL 4-HYDROXYLASE ALPHA SUBUNIT"/>
    <property type="match status" value="1"/>
</dbReference>
<dbReference type="GO" id="GO:0005783">
    <property type="term" value="C:endoplasmic reticulum"/>
    <property type="evidence" value="ECO:0007669"/>
    <property type="project" value="TreeGrafter"/>
</dbReference>
<evidence type="ECO:0000259" key="7">
    <source>
        <dbReference type="SMART" id="SM00702"/>
    </source>
</evidence>
<feature type="domain" description="Prolyl 4-hydroxylase alpha subunit" evidence="7">
    <location>
        <begin position="124"/>
        <end position="247"/>
    </location>
</feature>
<dbReference type="GO" id="GO:0005506">
    <property type="term" value="F:iron ion binding"/>
    <property type="evidence" value="ECO:0007669"/>
    <property type="project" value="InterPro"/>
</dbReference>
<dbReference type="OrthoDB" id="420380at2759"/>
<evidence type="ECO:0000256" key="2">
    <source>
        <dbReference type="ARBA" id="ARBA00022723"/>
    </source>
</evidence>
<dbReference type="PANTHER" id="PTHR10869:SF244">
    <property type="entry name" value="PROLYL 4-HYDROXYLASE SUBUNIT ALPHA-2"/>
    <property type="match status" value="1"/>
</dbReference>
<dbReference type="SMART" id="SM00702">
    <property type="entry name" value="P4Hc"/>
    <property type="match status" value="1"/>
</dbReference>
<name>A0A0C2MF34_THEKT</name>
<organism evidence="8 9">
    <name type="scientific">Thelohanellus kitauei</name>
    <name type="common">Myxosporean</name>
    <dbReference type="NCBI Taxonomy" id="669202"/>
    <lineage>
        <taxon>Eukaryota</taxon>
        <taxon>Metazoa</taxon>
        <taxon>Cnidaria</taxon>
        <taxon>Myxozoa</taxon>
        <taxon>Myxosporea</taxon>
        <taxon>Bivalvulida</taxon>
        <taxon>Platysporina</taxon>
        <taxon>Myxobolidae</taxon>
        <taxon>Thelohanellus</taxon>
    </lineage>
</organism>
<evidence type="ECO:0000313" key="8">
    <source>
        <dbReference type="EMBL" id="KII60356.1"/>
    </source>
</evidence>
<dbReference type="Gene3D" id="2.60.120.620">
    <property type="entry name" value="q2cbj1_9rhob like domain"/>
    <property type="match status" value="1"/>
</dbReference>
<proteinExistence type="predicted"/>
<evidence type="ECO:0000256" key="6">
    <source>
        <dbReference type="ARBA" id="ARBA00023004"/>
    </source>
</evidence>
<evidence type="ECO:0000256" key="1">
    <source>
        <dbReference type="ARBA" id="ARBA00001961"/>
    </source>
</evidence>
<dbReference type="InterPro" id="IPR006620">
    <property type="entry name" value="Pro_4_hyd_alph"/>
</dbReference>
<evidence type="ECO:0000256" key="3">
    <source>
        <dbReference type="ARBA" id="ARBA00022896"/>
    </source>
</evidence>
<reference evidence="8 9" key="1">
    <citation type="journal article" date="2014" name="Genome Biol. Evol.">
        <title>The genome of the myxosporean Thelohanellus kitauei shows adaptations to nutrient acquisition within its fish host.</title>
        <authorList>
            <person name="Yang Y."/>
            <person name="Xiong J."/>
            <person name="Zhou Z."/>
            <person name="Huo F."/>
            <person name="Miao W."/>
            <person name="Ran C."/>
            <person name="Liu Y."/>
            <person name="Zhang J."/>
            <person name="Feng J."/>
            <person name="Wang M."/>
            <person name="Wang M."/>
            <person name="Wang L."/>
            <person name="Yao B."/>
        </authorList>
    </citation>
    <scope>NUCLEOTIDE SEQUENCE [LARGE SCALE GENOMIC DNA]</scope>
    <source>
        <strain evidence="8">Wuqing</strain>
    </source>
</reference>
<gene>
    <name evidence="8" type="ORF">RF11_15896</name>
</gene>
<dbReference type="Proteomes" id="UP000031668">
    <property type="component" value="Unassembled WGS sequence"/>
</dbReference>
<comment type="caution">
    <text evidence="8">The sequence shown here is derived from an EMBL/GenBank/DDBJ whole genome shotgun (WGS) entry which is preliminary data.</text>
</comment>
<keyword evidence="4" id="KW-0223">Dioxygenase</keyword>
<keyword evidence="9" id="KW-1185">Reference proteome</keyword>
<dbReference type="GO" id="GO:0031418">
    <property type="term" value="F:L-ascorbic acid binding"/>
    <property type="evidence" value="ECO:0007669"/>
    <property type="project" value="UniProtKB-KW"/>
</dbReference>
<evidence type="ECO:0000313" key="9">
    <source>
        <dbReference type="Proteomes" id="UP000031668"/>
    </source>
</evidence>
<sequence length="247" mass="28142">MAFEYCHLLVKIDPYNDEWIDNLKYFKNATLKEKTLIDDEDDSLTISLEDQDYLNKLRQRFKNVSLDNLDDGEENTISKYLCAHGHIFTHEETGPLKPACFVKEGTNVFGKFVTVNVERIFNDPGVIILRSIASDKDILHFKMEAYNELQTATVHNSETGKLETAKYRITQSSWLDKNHDSITRRMKARVVVATDLTLESAEMFQVANYGIGGFYDTHFDFSRMSDVALGGNTGFPRLGSSIKCSKV</sequence>
<dbReference type="GO" id="GO:0004656">
    <property type="term" value="F:procollagen-proline 4-dioxygenase activity"/>
    <property type="evidence" value="ECO:0007669"/>
    <property type="project" value="TreeGrafter"/>
</dbReference>
<keyword evidence="3" id="KW-0847">Vitamin C</keyword>
<keyword evidence="2" id="KW-0479">Metal-binding</keyword>
<dbReference type="AlphaFoldDB" id="A0A0C2MF34"/>
<evidence type="ECO:0000256" key="4">
    <source>
        <dbReference type="ARBA" id="ARBA00022964"/>
    </source>
</evidence>
<keyword evidence="5" id="KW-0560">Oxidoreductase</keyword>
<evidence type="ECO:0000256" key="5">
    <source>
        <dbReference type="ARBA" id="ARBA00023002"/>
    </source>
</evidence>